<dbReference type="STRING" id="121224.E0VH10"/>
<dbReference type="eggNOG" id="KOG2793">
    <property type="taxonomic scope" value="Eukaryota"/>
</dbReference>
<name>E0VH10_PEDHC</name>
<dbReference type="InterPro" id="IPR000582">
    <property type="entry name" value="Acyl-CoA-binding_protein"/>
</dbReference>
<evidence type="ECO:0000256" key="3">
    <source>
        <dbReference type="ARBA" id="ARBA00022884"/>
    </source>
</evidence>
<dbReference type="Pfam" id="PF00887">
    <property type="entry name" value="ACBP"/>
    <property type="match status" value="1"/>
</dbReference>
<dbReference type="Pfam" id="PF12796">
    <property type="entry name" value="Ank_2"/>
    <property type="match status" value="1"/>
</dbReference>
<keyword evidence="4 6" id="KW-0040">ANK repeat</keyword>
<dbReference type="PROSITE" id="PS50297">
    <property type="entry name" value="ANK_REP_REGION"/>
    <property type="match status" value="1"/>
</dbReference>
<dbReference type="Pfam" id="PF00076">
    <property type="entry name" value="RRM_1"/>
    <property type="match status" value="1"/>
</dbReference>
<dbReference type="InterPro" id="IPR035984">
    <property type="entry name" value="Acyl-CoA-binding_sf"/>
</dbReference>
<evidence type="ECO:0000256" key="7">
    <source>
        <dbReference type="PROSITE-ProRule" id="PRU00176"/>
    </source>
</evidence>
<evidence type="ECO:0000313" key="10">
    <source>
        <dbReference type="EMBL" id="EEB12666.1"/>
    </source>
</evidence>
<dbReference type="InterPro" id="IPR014352">
    <property type="entry name" value="FERM/acyl-CoA-bd_prot_sf"/>
</dbReference>
<accession>E0VH10</accession>
<keyword evidence="5" id="KW-0446">Lipid-binding</keyword>
<dbReference type="EMBL" id="DS235156">
    <property type="protein sequence ID" value="EEB12666.1"/>
    <property type="molecule type" value="Genomic_DNA"/>
</dbReference>
<dbReference type="Gene3D" id="3.30.70.330">
    <property type="match status" value="1"/>
</dbReference>
<dbReference type="PROSITE" id="PS50102">
    <property type="entry name" value="RRM"/>
    <property type="match status" value="1"/>
</dbReference>
<dbReference type="PROSITE" id="PS51228">
    <property type="entry name" value="ACB_2"/>
    <property type="match status" value="1"/>
</dbReference>
<dbReference type="Gene3D" id="1.20.80.10">
    <property type="match status" value="1"/>
</dbReference>
<evidence type="ECO:0000313" key="11">
    <source>
        <dbReference type="EnsemblMetazoa" id="PHUM196810-PA"/>
    </source>
</evidence>
<evidence type="ECO:0000259" key="8">
    <source>
        <dbReference type="PROSITE" id="PS50102"/>
    </source>
</evidence>
<evidence type="ECO:0000256" key="4">
    <source>
        <dbReference type="ARBA" id="ARBA00023043"/>
    </source>
</evidence>
<reference evidence="11" key="3">
    <citation type="submission" date="2020-05" db="UniProtKB">
        <authorList>
            <consortium name="EnsemblMetazoa"/>
        </authorList>
    </citation>
    <scope>IDENTIFICATION</scope>
    <source>
        <strain evidence="11">USDA</strain>
    </source>
</reference>
<keyword evidence="3 7" id="KW-0694">RNA-binding</keyword>
<dbReference type="SUPFAM" id="SSF53335">
    <property type="entry name" value="S-adenosyl-L-methionine-dependent methyltransferases"/>
    <property type="match status" value="1"/>
</dbReference>
<dbReference type="InterPro" id="IPR012677">
    <property type="entry name" value="Nucleotide-bd_a/b_plait_sf"/>
</dbReference>
<keyword evidence="12" id="KW-1185">Reference proteome</keyword>
<dbReference type="PANTHER" id="PTHR24119:SF0">
    <property type="entry name" value="ACYL-COA-BINDING DOMAIN-CONTAINING PROTEIN 6"/>
    <property type="match status" value="1"/>
</dbReference>
<protein>
    <recommendedName>
        <fullName evidence="1">Acyl-CoA-binding domain-containing protein 6</fullName>
    </recommendedName>
</protein>
<dbReference type="SMART" id="SM00248">
    <property type="entry name" value="ANK"/>
    <property type="match status" value="2"/>
</dbReference>
<dbReference type="CTD" id="8240326"/>
<dbReference type="SUPFAM" id="SSF54928">
    <property type="entry name" value="RNA-binding domain, RBD"/>
    <property type="match status" value="1"/>
</dbReference>
<dbReference type="GeneID" id="8240326"/>
<dbReference type="GO" id="GO:0003723">
    <property type="term" value="F:RNA binding"/>
    <property type="evidence" value="ECO:0007669"/>
    <property type="project" value="UniProtKB-UniRule"/>
</dbReference>
<dbReference type="KEGG" id="phu:Phum_PHUM196810"/>
<dbReference type="Pfam" id="PF10294">
    <property type="entry name" value="Methyltransf_16"/>
    <property type="match status" value="1"/>
</dbReference>
<feature type="domain" description="ACB" evidence="9">
    <location>
        <begin position="297"/>
        <end position="375"/>
    </location>
</feature>
<dbReference type="InterPro" id="IPR000504">
    <property type="entry name" value="RRM_dom"/>
</dbReference>
<dbReference type="PANTHER" id="PTHR24119">
    <property type="entry name" value="ACYL-COA-BINDING DOMAIN-CONTAINING PROTEIN 6"/>
    <property type="match status" value="1"/>
</dbReference>
<feature type="domain" description="RRM" evidence="8">
    <location>
        <begin position="225"/>
        <end position="311"/>
    </location>
</feature>
<dbReference type="SMART" id="SM00360">
    <property type="entry name" value="RRM"/>
    <property type="match status" value="1"/>
</dbReference>
<evidence type="ECO:0000259" key="9">
    <source>
        <dbReference type="PROSITE" id="PS51228"/>
    </source>
</evidence>
<dbReference type="Proteomes" id="UP000009046">
    <property type="component" value="Unassembled WGS sequence"/>
</dbReference>
<proteinExistence type="predicted"/>
<evidence type="ECO:0000313" key="12">
    <source>
        <dbReference type="Proteomes" id="UP000009046"/>
    </source>
</evidence>
<reference evidence="10" key="1">
    <citation type="submission" date="2007-04" db="EMBL/GenBank/DDBJ databases">
        <title>Annotation of Pediculus humanus corporis strain USDA.</title>
        <authorList>
            <person name="Kirkness E."/>
            <person name="Hannick L."/>
            <person name="Hass B."/>
            <person name="Bruggner R."/>
            <person name="Lawson D."/>
            <person name="Bidwell S."/>
            <person name="Joardar V."/>
            <person name="Caler E."/>
            <person name="Walenz B."/>
            <person name="Inman J."/>
            <person name="Schobel S."/>
            <person name="Galinsky K."/>
            <person name="Amedeo P."/>
            <person name="Strausberg R."/>
        </authorList>
    </citation>
    <scope>NUCLEOTIDE SEQUENCE</scope>
    <source>
        <strain evidence="10">USDA</strain>
    </source>
</reference>
<dbReference type="InterPro" id="IPR002110">
    <property type="entry name" value="Ankyrin_rpt"/>
</dbReference>
<dbReference type="PROSITE" id="PS50088">
    <property type="entry name" value="ANK_REPEAT"/>
    <property type="match status" value="1"/>
</dbReference>
<evidence type="ECO:0000256" key="5">
    <source>
        <dbReference type="ARBA" id="ARBA00023121"/>
    </source>
</evidence>
<dbReference type="RefSeq" id="XP_002425404.1">
    <property type="nucleotide sequence ID" value="XM_002425359.1"/>
</dbReference>
<feature type="repeat" description="ANK" evidence="6">
    <location>
        <begin position="469"/>
        <end position="501"/>
    </location>
</feature>
<evidence type="ECO:0000256" key="6">
    <source>
        <dbReference type="PROSITE-ProRule" id="PRU00023"/>
    </source>
</evidence>
<dbReference type="PRINTS" id="PR00689">
    <property type="entry name" value="ACOABINDINGP"/>
</dbReference>
<dbReference type="SUPFAM" id="SSF48403">
    <property type="entry name" value="Ankyrin repeat"/>
    <property type="match status" value="1"/>
</dbReference>
<dbReference type="VEuPathDB" id="VectorBase:PHUM196810"/>
<dbReference type="InterPro" id="IPR029063">
    <property type="entry name" value="SAM-dependent_MTases_sf"/>
</dbReference>
<dbReference type="Gene3D" id="1.25.40.20">
    <property type="entry name" value="Ankyrin repeat-containing domain"/>
    <property type="match status" value="1"/>
</dbReference>
<dbReference type="OrthoDB" id="407325at2759"/>
<dbReference type="AlphaFoldDB" id="E0VH10"/>
<gene>
    <name evidence="11" type="primary">8240326</name>
    <name evidence="10" type="ORF">Phum_PHUM196810</name>
</gene>
<dbReference type="eggNOG" id="KOG0817">
    <property type="taxonomic scope" value="Eukaryota"/>
</dbReference>
<keyword evidence="2" id="KW-0677">Repeat</keyword>
<reference evidence="10" key="2">
    <citation type="submission" date="2007-04" db="EMBL/GenBank/DDBJ databases">
        <title>The genome of the human body louse.</title>
        <authorList>
            <consortium name="The Human Body Louse Genome Consortium"/>
            <person name="Kirkness E."/>
            <person name="Walenz B."/>
            <person name="Hass B."/>
            <person name="Bruggner R."/>
            <person name="Strausberg R."/>
        </authorList>
    </citation>
    <scope>NUCLEOTIDE SEQUENCE</scope>
    <source>
        <strain evidence="10">USDA</strain>
    </source>
</reference>
<evidence type="ECO:0000256" key="2">
    <source>
        <dbReference type="ARBA" id="ARBA00022737"/>
    </source>
</evidence>
<dbReference type="HOGENOM" id="CLU_584313_0_0_1"/>
<dbReference type="GO" id="GO:0000062">
    <property type="term" value="F:fatty-acyl-CoA binding"/>
    <property type="evidence" value="ECO:0007669"/>
    <property type="project" value="InterPro"/>
</dbReference>
<sequence>MSNALAVPRVEHVKRFVFTEKSDSDEKFSVEVVIVEQLQASYSFYTWPCAPYLAWYLFEHRTELEGKHILELGAGTSLPSILAAKCGAKVTISDSALLPKTLQHIHQICQTNHLDPDQYQVLGITWGYFFNQLFELGDLDLIIASDCFYEPLLFEDILVTVSFLLNCHPQSLFLCTYQERSSDWTIEHLLNKWSLSCRHIDITTLGNKSFINTESFKMSNIKALKKLFVSNLPYTVGKREFKKYFETFGKVIYADVIFDWKTGFSKGYGFILYKNESSLKSVMSSQPHTLEGGRLVASSHVKNIVGNLTKEQLLEFYAHYKQAIEGPCNKPKPYWYEFSEKQKWEAWTNLNDMDSNLAMEKYIKLLNDIDPEWNDKPVSNVKTQGWVHHSCMENNDEVIEESKKTVFDWVKEGNLDKVKALTSNINLEINKLDESGLGLLHWASDRGNINVVKYLVEELKADVNLRDGTGQTPLHFAVICEYDDVANYLIESGADVNIKDDEGLTPYQVSE</sequence>
<dbReference type="OMA" id="SHSEWIN"/>
<dbReference type="InterPro" id="IPR035979">
    <property type="entry name" value="RBD_domain_sf"/>
</dbReference>
<dbReference type="InterPro" id="IPR036770">
    <property type="entry name" value="Ankyrin_rpt-contain_sf"/>
</dbReference>
<dbReference type="eggNOG" id="KOG0118">
    <property type="taxonomic scope" value="Eukaryota"/>
</dbReference>
<dbReference type="SUPFAM" id="SSF47027">
    <property type="entry name" value="Acyl-CoA binding protein"/>
    <property type="match status" value="1"/>
</dbReference>
<dbReference type="EnsemblMetazoa" id="PHUM196810-RA">
    <property type="protein sequence ID" value="PHUM196810-PA"/>
    <property type="gene ID" value="PHUM196810"/>
</dbReference>
<evidence type="ECO:0000256" key="1">
    <source>
        <dbReference type="ARBA" id="ARBA00018419"/>
    </source>
</evidence>
<dbReference type="InParanoid" id="E0VH10"/>
<dbReference type="EMBL" id="AAZO01002282">
    <property type="status" value="NOT_ANNOTATED_CDS"/>
    <property type="molecule type" value="Genomic_DNA"/>
</dbReference>
<organism>
    <name type="scientific">Pediculus humanus subsp. corporis</name>
    <name type="common">Body louse</name>
    <dbReference type="NCBI Taxonomy" id="121224"/>
    <lineage>
        <taxon>Eukaryota</taxon>
        <taxon>Metazoa</taxon>
        <taxon>Ecdysozoa</taxon>
        <taxon>Arthropoda</taxon>
        <taxon>Hexapoda</taxon>
        <taxon>Insecta</taxon>
        <taxon>Pterygota</taxon>
        <taxon>Neoptera</taxon>
        <taxon>Paraneoptera</taxon>
        <taxon>Psocodea</taxon>
        <taxon>Troctomorpha</taxon>
        <taxon>Phthiraptera</taxon>
        <taxon>Anoplura</taxon>
        <taxon>Pediculidae</taxon>
        <taxon>Pediculus</taxon>
    </lineage>
</organism>
<dbReference type="InterPro" id="IPR019410">
    <property type="entry name" value="Methyltransf_16"/>
</dbReference>
<dbReference type="Gene3D" id="3.40.50.150">
    <property type="entry name" value="Vaccinia Virus protein VP39"/>
    <property type="match status" value="1"/>
</dbReference>